<dbReference type="InterPro" id="IPR006944">
    <property type="entry name" value="Phage/GTA_portal"/>
</dbReference>
<evidence type="ECO:0000313" key="2">
    <source>
        <dbReference type="Proteomes" id="UP000248659"/>
    </source>
</evidence>
<keyword evidence="2" id="KW-1185">Reference proteome</keyword>
<comment type="caution">
    <text evidence="1">The sequence shown here is derived from an EMBL/GenBank/DDBJ whole genome shotgun (WGS) entry which is preliminary data.</text>
</comment>
<accession>A0ABX9DAN2</accession>
<name>A0ABX9DAN2_9RHOB</name>
<protein>
    <submittedName>
        <fullName evidence="1">Uncharacterized protein</fullName>
    </submittedName>
</protein>
<dbReference type="Proteomes" id="UP000248659">
    <property type="component" value="Unassembled WGS sequence"/>
</dbReference>
<proteinExistence type="predicted"/>
<dbReference type="EMBL" id="MUAV01000070">
    <property type="protein sequence ID" value="RAP39384.1"/>
    <property type="molecule type" value="Genomic_DNA"/>
</dbReference>
<dbReference type="Pfam" id="PF04860">
    <property type="entry name" value="Phage_portal"/>
    <property type="match status" value="1"/>
</dbReference>
<evidence type="ECO:0000313" key="1">
    <source>
        <dbReference type="EMBL" id="RAP39384.1"/>
    </source>
</evidence>
<organism evidence="1 2">
    <name type="scientific">Rhodovulum viride</name>
    <dbReference type="NCBI Taxonomy" id="1231134"/>
    <lineage>
        <taxon>Bacteria</taxon>
        <taxon>Pseudomonadati</taxon>
        <taxon>Pseudomonadota</taxon>
        <taxon>Alphaproteobacteria</taxon>
        <taxon>Rhodobacterales</taxon>
        <taxon>Paracoccaceae</taxon>
        <taxon>Rhodovulum</taxon>
    </lineage>
</organism>
<feature type="non-terminal residue" evidence="1">
    <location>
        <position position="135"/>
    </location>
</feature>
<reference evidence="1 2" key="1">
    <citation type="submission" date="2017-01" db="EMBL/GenBank/DDBJ databases">
        <title>Genome sequence of Rhodovulum viride JA756.</title>
        <authorList>
            <person name="Lakshmi K.V."/>
            <person name="Tushar L.D."/>
            <person name="Sasikala C."/>
            <person name="Venkataramana C."/>
        </authorList>
    </citation>
    <scope>NUCLEOTIDE SEQUENCE [LARGE SCALE GENOMIC DNA]</scope>
    <source>
        <strain evidence="1 2">JA756</strain>
    </source>
</reference>
<dbReference type="RefSeq" id="WP_245943259.1">
    <property type="nucleotide sequence ID" value="NZ_MUAV01000070.1"/>
</dbReference>
<sequence length="135" mass="14510">MRVRDRLAGWLRPSIETMEEKADTVELLPEVTDAALVAALGHGAGHAGEIVTAQSSMALSAVWACANLVAGTISSLPFEVHRREATGFSAAAGTHPLQAVINDSPNYDQTALDFWDYLNLSIELWGNGYAQVERS</sequence>
<gene>
    <name evidence="1" type="ORF">BYZ73_20825</name>
</gene>